<evidence type="ECO:0000313" key="4">
    <source>
        <dbReference type="EMBL" id="ACL15496.1"/>
    </source>
</evidence>
<name>B8GIE5_METPE</name>
<dbReference type="RefSeq" id="WP_012616815.1">
    <property type="nucleotide sequence ID" value="NC_011832.1"/>
</dbReference>
<organism evidence="4 5">
    <name type="scientific">Methanosphaerula palustris (strain ATCC BAA-1556 / DSM 19958 / E1-9c)</name>
    <dbReference type="NCBI Taxonomy" id="521011"/>
    <lineage>
        <taxon>Archaea</taxon>
        <taxon>Methanobacteriati</taxon>
        <taxon>Methanobacteriota</taxon>
        <taxon>Stenosarchaea group</taxon>
        <taxon>Methanomicrobia</taxon>
        <taxon>Methanomicrobiales</taxon>
        <taxon>Methanoregulaceae</taxon>
        <taxon>Methanosphaerula</taxon>
    </lineage>
</organism>
<dbReference type="eggNOG" id="arCOG02416">
    <property type="taxonomic scope" value="Archaea"/>
</dbReference>
<dbReference type="Pfam" id="PF07790">
    <property type="entry name" value="Pilin_N"/>
    <property type="match status" value="1"/>
</dbReference>
<dbReference type="Gene3D" id="2.160.20.10">
    <property type="entry name" value="Single-stranded right-handed beta-helix, Pectin lyase-like"/>
    <property type="match status" value="1"/>
</dbReference>
<keyword evidence="1" id="KW-0812">Transmembrane</keyword>
<gene>
    <name evidence="4" type="ordered locus">Mpal_0103</name>
</gene>
<dbReference type="InterPro" id="IPR012859">
    <property type="entry name" value="Pilin_N_archaeal"/>
</dbReference>
<evidence type="ECO:0000256" key="1">
    <source>
        <dbReference type="SAM" id="Phobius"/>
    </source>
</evidence>
<feature type="transmembrane region" description="Helical" evidence="1">
    <location>
        <begin position="21"/>
        <end position="47"/>
    </location>
</feature>
<feature type="domain" description="Right handed beta helix" evidence="3">
    <location>
        <begin position="513"/>
        <end position="598"/>
    </location>
</feature>
<feature type="domain" description="Archaeal Type IV pilin N-terminal" evidence="2">
    <location>
        <begin position="21"/>
        <end position="91"/>
    </location>
</feature>
<dbReference type="SUPFAM" id="SSF51126">
    <property type="entry name" value="Pectin lyase-like"/>
    <property type="match status" value="1"/>
</dbReference>
<dbReference type="EMBL" id="CP001338">
    <property type="protein sequence ID" value="ACL15496.1"/>
    <property type="molecule type" value="Genomic_DNA"/>
</dbReference>
<keyword evidence="1" id="KW-0472">Membrane</keyword>
<proteinExistence type="predicted"/>
<dbReference type="SMART" id="SM00710">
    <property type="entry name" value="PbH1"/>
    <property type="match status" value="7"/>
</dbReference>
<keyword evidence="5" id="KW-1185">Reference proteome</keyword>
<protein>
    <recommendedName>
        <fullName evidence="6">Archaeal Type IV pilin N-terminal domain-containing protein</fullName>
    </recommendedName>
</protein>
<accession>B8GIE5</accession>
<dbReference type="InterPro" id="IPR012334">
    <property type="entry name" value="Pectin_lyas_fold"/>
</dbReference>
<dbReference type="eggNOG" id="arCOG02521">
    <property type="taxonomic scope" value="Archaea"/>
</dbReference>
<evidence type="ECO:0000313" key="5">
    <source>
        <dbReference type="Proteomes" id="UP000002457"/>
    </source>
</evidence>
<dbReference type="Pfam" id="PF13229">
    <property type="entry name" value="Beta_helix"/>
    <property type="match status" value="1"/>
</dbReference>
<dbReference type="STRING" id="521011.Mpal_0103"/>
<dbReference type="InterPro" id="IPR039448">
    <property type="entry name" value="Beta_helix"/>
</dbReference>
<keyword evidence="1" id="KW-1133">Transmembrane helix</keyword>
<reference evidence="4 5" key="1">
    <citation type="journal article" date="2015" name="Genome Announc.">
        <title>Complete Genome Sequence of Methanosphaerula palustris E1-9CT, a Hydrogenotrophic Methanogen Isolated from a Minerotrophic Fen Peatland.</title>
        <authorList>
            <person name="Cadillo-Quiroz H."/>
            <person name="Browne P."/>
            <person name="Kyrpides N."/>
            <person name="Woyke T."/>
            <person name="Goodwin L."/>
            <person name="Detter C."/>
            <person name="Yavitt J.B."/>
            <person name="Zinder S.H."/>
        </authorList>
    </citation>
    <scope>NUCLEOTIDE SEQUENCE [LARGE SCALE GENOMIC DNA]</scope>
    <source>
        <strain evidence="5">ATCC BAA-1556 / DSM 19958 / E1-9c</strain>
    </source>
</reference>
<evidence type="ECO:0000259" key="3">
    <source>
        <dbReference type="Pfam" id="PF13229"/>
    </source>
</evidence>
<dbReference type="AlphaFoldDB" id="B8GIE5"/>
<evidence type="ECO:0000259" key="2">
    <source>
        <dbReference type="Pfam" id="PF07790"/>
    </source>
</evidence>
<dbReference type="InterPro" id="IPR006626">
    <property type="entry name" value="PbH1"/>
</dbReference>
<dbReference type="KEGG" id="mpl:Mpal_0103"/>
<dbReference type="OrthoDB" id="105642at2157"/>
<dbReference type="InterPro" id="IPR011050">
    <property type="entry name" value="Pectin_lyase_fold/virulence"/>
</dbReference>
<dbReference type="Proteomes" id="UP000002457">
    <property type="component" value="Chromosome"/>
</dbReference>
<sequence length="684" mass="74126">MSGSNRGIPGPAGRHIEHDAGVSEIIGAVLLIALVVAGGTLVGVALFSQPLPTQVPKVNIVIGADQNGTVTLVHNGGEALNPGQYLVYLDQTPWPLNKSFVNNNTSTPADTTVWSVGNSLTLRGSDANLTDNVTVVYSGSSGNVTITSVNAVGTGEGGYGFFSSLFEYILGKHPEQYPEGIVPLPTQQVTHYPPVGPYNWSNIQPRIDYTDWAGQSEWMNTTAYIYTSGNSDSSYDTPPDVITSTVPGGMSAPNLFRFTDVNTINDELHNYGRVVMLDGVYVCNGPIRFDNSYKILMAQNPGTVYLPMNGPSYNDGYIKVSAPNVIISGLNLEGTGGVEIVSSYVSVQGVNVTSRNHGELSANHDPNEPPANKAPINGMFFVWADGQPLSNIEFFNCTARECNTHGWNMNQNWNNVPYSISNTLFVNCVASYCGYGSAGDTVNYINGSTSTVSAEHQSRSEWITGFDLHEWQDLIECHVYNCYADNNWESGFHFEPGARYGDNGEDIGPRTRSENVTLDNCTSIDNGRSTYSGAFFQSGYYLSRNTTLTNCTSVDNANAGFYVQGGINSQFVNCTDTGSKNTGFLVIKGSSDITIDNCISKDNPRFALWTAFTENLQVKNFQQLNVTGGTGFGTQTQSILGWYKDDSRYQLPVTDSYIQITADKNSPQIINQAGSGNTYDLRPS</sequence>
<evidence type="ECO:0008006" key="6">
    <source>
        <dbReference type="Google" id="ProtNLM"/>
    </source>
</evidence>
<dbReference type="HOGENOM" id="CLU_448079_0_0_2"/>
<dbReference type="GeneID" id="25394068"/>